<dbReference type="InterPro" id="IPR039327">
    <property type="entry name" value="CON7-like"/>
</dbReference>
<dbReference type="SMART" id="SM00326">
    <property type="entry name" value="SH3"/>
    <property type="match status" value="1"/>
</dbReference>
<feature type="domain" description="SH3" evidence="4">
    <location>
        <begin position="337"/>
        <end position="396"/>
    </location>
</feature>
<sequence>MAELAAIASIVGVAAKGAQLSMVLFEFGSTIGSARSEVNQIATEISQFCGVLKQLHSTLTRAQARRYSISAIATTQDILKRCQEIFKEIEDIVHPLQKSTGKSNEQLSVDVIARVKWTFKRSKVQVLQKTLESSKNTLQLMLLVLDLARKTVSPRASTIDKQLEDQQEQVIIQGLIAAQRCAVDQLETLENEAEEQDSHQRDPIPKIKSPDALDEISATEDREQVMGDESEDERDVKKQRDSVWVNDLIFSNSPLSPGFRRNTWDDAVSSPSIESQAAHLFQVWTDQAPEEAETSGQNDEKSSGSGVATDISEEKSGNKWKPLPKPPAQPHILAQPPETLYVVVLYDYEDDDTPNLAIREGDIIQVITKLESGWWDGVLHGVRGWFPSNYTRPIGNGSIFSDLIEELDEAEYEDEDENEDNFGVDNVDGDELDDVFRSRFSG</sequence>
<accession>A0A132B5T0</accession>
<dbReference type="GO" id="GO:0006355">
    <property type="term" value="P:regulation of DNA-templated transcription"/>
    <property type="evidence" value="ECO:0007669"/>
    <property type="project" value="InterPro"/>
</dbReference>
<reference evidence="5 6" key="1">
    <citation type="submission" date="2015-10" db="EMBL/GenBank/DDBJ databases">
        <title>Full genome of DAOMC 229536 Phialocephala scopiformis, a fungal endophyte of spruce producing the potent anti-insectan compound rugulosin.</title>
        <authorList>
            <consortium name="DOE Joint Genome Institute"/>
            <person name="Walker A.K."/>
            <person name="Frasz S.L."/>
            <person name="Seifert K.A."/>
            <person name="Miller J.D."/>
            <person name="Mondo S.J."/>
            <person name="Labutti K."/>
            <person name="Lipzen A."/>
            <person name="Dockter R."/>
            <person name="Kennedy M."/>
            <person name="Grigoriev I.V."/>
            <person name="Spatafora J.W."/>
        </authorList>
    </citation>
    <scope>NUCLEOTIDE SEQUENCE [LARGE SCALE GENOMIC DNA]</scope>
    <source>
        <strain evidence="5 6">CBS 120377</strain>
    </source>
</reference>
<dbReference type="Gene3D" id="2.30.30.40">
    <property type="entry name" value="SH3 Domains"/>
    <property type="match status" value="1"/>
</dbReference>
<evidence type="ECO:0000256" key="2">
    <source>
        <dbReference type="PROSITE-ProRule" id="PRU00192"/>
    </source>
</evidence>
<gene>
    <name evidence="5" type="ORF">LY89DRAFT_789455</name>
</gene>
<name>A0A132B5T0_MOLSC</name>
<dbReference type="Proteomes" id="UP000070700">
    <property type="component" value="Unassembled WGS sequence"/>
</dbReference>
<dbReference type="RefSeq" id="XP_018062123.1">
    <property type="nucleotide sequence ID" value="XM_018223256.1"/>
</dbReference>
<evidence type="ECO:0000256" key="3">
    <source>
        <dbReference type="SAM" id="MobiDB-lite"/>
    </source>
</evidence>
<dbReference type="KEGG" id="psco:LY89DRAFT_789455"/>
<feature type="region of interest" description="Disordered" evidence="3">
    <location>
        <begin position="191"/>
        <end position="238"/>
    </location>
</feature>
<proteinExistence type="predicted"/>
<dbReference type="InterPro" id="IPR036028">
    <property type="entry name" value="SH3-like_dom_sf"/>
</dbReference>
<dbReference type="OrthoDB" id="1394818at2759"/>
<keyword evidence="6" id="KW-1185">Reference proteome</keyword>
<dbReference type="PROSITE" id="PS50002">
    <property type="entry name" value="SH3"/>
    <property type="match status" value="1"/>
</dbReference>
<dbReference type="Pfam" id="PF00018">
    <property type="entry name" value="SH3_1"/>
    <property type="match status" value="1"/>
</dbReference>
<dbReference type="InterPro" id="IPR001452">
    <property type="entry name" value="SH3_domain"/>
</dbReference>
<dbReference type="InParanoid" id="A0A132B5T0"/>
<organism evidence="5 6">
    <name type="scientific">Mollisia scopiformis</name>
    <name type="common">Conifer needle endophyte fungus</name>
    <name type="synonym">Phialocephala scopiformis</name>
    <dbReference type="NCBI Taxonomy" id="149040"/>
    <lineage>
        <taxon>Eukaryota</taxon>
        <taxon>Fungi</taxon>
        <taxon>Dikarya</taxon>
        <taxon>Ascomycota</taxon>
        <taxon>Pezizomycotina</taxon>
        <taxon>Leotiomycetes</taxon>
        <taxon>Helotiales</taxon>
        <taxon>Mollisiaceae</taxon>
        <taxon>Mollisia</taxon>
    </lineage>
</organism>
<dbReference type="AlphaFoldDB" id="A0A132B5T0"/>
<dbReference type="STRING" id="149040.A0A132B5T0"/>
<evidence type="ECO:0000256" key="1">
    <source>
        <dbReference type="ARBA" id="ARBA00022443"/>
    </source>
</evidence>
<dbReference type="PANTHER" id="PTHR36167:SF4">
    <property type="entry name" value="FUNGAL N-TERMINAL DOMAIN-CONTAINING PROTEIN"/>
    <property type="match status" value="1"/>
</dbReference>
<evidence type="ECO:0000259" key="4">
    <source>
        <dbReference type="PROSITE" id="PS50002"/>
    </source>
</evidence>
<dbReference type="PANTHER" id="PTHR36167">
    <property type="entry name" value="C2H2 FINGER DOMAIN TRANSCRIPTION FACTOR (EUROFUNG)-RELATED"/>
    <property type="match status" value="1"/>
</dbReference>
<dbReference type="SUPFAM" id="SSF50044">
    <property type="entry name" value="SH3-domain"/>
    <property type="match status" value="1"/>
</dbReference>
<dbReference type="PRINTS" id="PR00452">
    <property type="entry name" value="SH3DOMAIN"/>
</dbReference>
<feature type="region of interest" description="Disordered" evidence="3">
    <location>
        <begin position="287"/>
        <end position="332"/>
    </location>
</feature>
<keyword evidence="1 2" id="KW-0728">SH3 domain</keyword>
<dbReference type="CDD" id="cd11883">
    <property type="entry name" value="SH3_Sdc25"/>
    <property type="match status" value="1"/>
</dbReference>
<protein>
    <recommendedName>
        <fullName evidence="4">SH3 domain-containing protein</fullName>
    </recommendedName>
</protein>
<dbReference type="EMBL" id="KQ947438">
    <property type="protein sequence ID" value="KUJ07768.1"/>
    <property type="molecule type" value="Genomic_DNA"/>
</dbReference>
<evidence type="ECO:0000313" key="5">
    <source>
        <dbReference type="EMBL" id="KUJ07768.1"/>
    </source>
</evidence>
<evidence type="ECO:0000313" key="6">
    <source>
        <dbReference type="Proteomes" id="UP000070700"/>
    </source>
</evidence>
<dbReference type="GeneID" id="28832982"/>
<feature type="compositionally biased region" description="Basic and acidic residues" evidence="3">
    <location>
        <begin position="196"/>
        <end position="211"/>
    </location>
</feature>